<dbReference type="AlphaFoldDB" id="A0A2N3VGL7"/>
<reference evidence="2 3" key="1">
    <citation type="submission" date="2017-12" db="EMBL/GenBank/DDBJ databases">
        <title>Sequencing the genomes of 1000 Actinobacteria strains.</title>
        <authorList>
            <person name="Klenk H.-P."/>
        </authorList>
    </citation>
    <scope>NUCLEOTIDE SEQUENCE [LARGE SCALE GENOMIC DNA]</scope>
    <source>
        <strain evidence="2 3">DSM 44489</strain>
    </source>
</reference>
<evidence type="ECO:0000256" key="1">
    <source>
        <dbReference type="PIRSR" id="PIRSR016184-1"/>
    </source>
</evidence>
<dbReference type="Gene3D" id="3.10.310.10">
    <property type="entry name" value="Diaminopimelate Epimerase, Chain A, domain 1"/>
    <property type="match status" value="3"/>
</dbReference>
<proteinExistence type="predicted"/>
<dbReference type="SUPFAM" id="SSF54506">
    <property type="entry name" value="Diaminopimelate epimerase-like"/>
    <property type="match status" value="1"/>
</dbReference>
<dbReference type="PANTHER" id="PTHR13774:SF32">
    <property type="entry name" value="ANTISENSE-ENHANCING SEQUENCE 1"/>
    <property type="match status" value="1"/>
</dbReference>
<dbReference type="OrthoDB" id="9788221at2"/>
<dbReference type="GO" id="GO:0005737">
    <property type="term" value="C:cytoplasm"/>
    <property type="evidence" value="ECO:0007669"/>
    <property type="project" value="TreeGrafter"/>
</dbReference>
<comment type="caution">
    <text evidence="2">The sequence shown here is derived from an EMBL/GenBank/DDBJ whole genome shotgun (WGS) entry which is preliminary data.</text>
</comment>
<organism evidence="2 3">
    <name type="scientific">Nocardia fluminea</name>
    <dbReference type="NCBI Taxonomy" id="134984"/>
    <lineage>
        <taxon>Bacteria</taxon>
        <taxon>Bacillati</taxon>
        <taxon>Actinomycetota</taxon>
        <taxon>Actinomycetes</taxon>
        <taxon>Mycobacteriales</taxon>
        <taxon>Nocardiaceae</taxon>
        <taxon>Nocardia</taxon>
    </lineage>
</organism>
<dbReference type="Proteomes" id="UP000233766">
    <property type="component" value="Unassembled WGS sequence"/>
</dbReference>
<dbReference type="PANTHER" id="PTHR13774">
    <property type="entry name" value="PHENAZINE BIOSYNTHESIS PROTEIN"/>
    <property type="match status" value="1"/>
</dbReference>
<sequence length="233" mass="24998">MNAHDVPDAPDIQVEVVRVFTDPAGNLGNALGIARAGDVVALDKQELAARLGFSETTVVSDPVDGIADIRIYTPAIELPFAGHPTVGTAWWLDAQHTPVHTLRVPAGPVAVDRTDGLTWITARAEWTPKFAFQQLASVPELAALSPVDFTGGQHYFWAWIDESRGALRARMFAPAMGIAEDEATGAAAVALTAQLRRGLIITQGQGSQLYTEWDSDGWVRLGGRVAEDHVVVL</sequence>
<evidence type="ECO:0000313" key="2">
    <source>
        <dbReference type="EMBL" id="PKV80764.1"/>
    </source>
</evidence>
<dbReference type="RefSeq" id="WP_101466630.1">
    <property type="nucleotide sequence ID" value="NZ_PJMW01000002.1"/>
</dbReference>
<name>A0A2N3VGL7_9NOCA</name>
<evidence type="ECO:0000313" key="3">
    <source>
        <dbReference type="Proteomes" id="UP000233766"/>
    </source>
</evidence>
<keyword evidence="3" id="KW-1185">Reference proteome</keyword>
<dbReference type="GO" id="GO:0016853">
    <property type="term" value="F:isomerase activity"/>
    <property type="evidence" value="ECO:0007669"/>
    <property type="project" value="TreeGrafter"/>
</dbReference>
<dbReference type="InterPro" id="IPR003719">
    <property type="entry name" value="Phenazine_PhzF-like"/>
</dbReference>
<dbReference type="PIRSF" id="PIRSF016184">
    <property type="entry name" value="PhzC_PhzF"/>
    <property type="match status" value="1"/>
</dbReference>
<feature type="active site" evidence="1">
    <location>
        <position position="55"/>
    </location>
</feature>
<gene>
    <name evidence="2" type="ORF">ATK86_5197</name>
</gene>
<dbReference type="EMBL" id="PJMW01000002">
    <property type="protein sequence ID" value="PKV80764.1"/>
    <property type="molecule type" value="Genomic_DNA"/>
</dbReference>
<protein>
    <submittedName>
        <fullName evidence="2">PhzF family phenazine biosynthesis protein</fullName>
    </submittedName>
</protein>
<dbReference type="Pfam" id="PF02567">
    <property type="entry name" value="PhzC-PhzF"/>
    <property type="match status" value="2"/>
</dbReference>
<accession>A0A2N3VGL7</accession>